<keyword evidence="5" id="KW-0540">Nuclease</keyword>
<dbReference type="PANTHER" id="PTHR13348">
    <property type="entry name" value="RIBONUCLEASE P SUBUNIT P29"/>
    <property type="match status" value="1"/>
</dbReference>
<dbReference type="GO" id="GO:0001682">
    <property type="term" value="P:tRNA 5'-leader removal"/>
    <property type="evidence" value="ECO:0007669"/>
    <property type="project" value="InterPro"/>
</dbReference>
<dbReference type="HAMAP" id="MF_00754">
    <property type="entry name" value="RNase_P_1"/>
    <property type="match status" value="1"/>
</dbReference>
<organism evidence="9 10">
    <name type="scientific">Cyclocybe aegerita</name>
    <name type="common">Black poplar mushroom</name>
    <name type="synonym">Agrocybe aegerita</name>
    <dbReference type="NCBI Taxonomy" id="1973307"/>
    <lineage>
        <taxon>Eukaryota</taxon>
        <taxon>Fungi</taxon>
        <taxon>Dikarya</taxon>
        <taxon>Basidiomycota</taxon>
        <taxon>Agaricomycotina</taxon>
        <taxon>Agaricomycetes</taxon>
        <taxon>Agaricomycetidae</taxon>
        <taxon>Agaricales</taxon>
        <taxon>Agaricineae</taxon>
        <taxon>Bolbitiaceae</taxon>
        <taxon>Cyclocybe</taxon>
    </lineage>
</organism>
<comment type="subcellular location">
    <subcellularLocation>
        <location evidence="1">Nucleus</location>
    </subcellularLocation>
</comment>
<dbReference type="InterPro" id="IPR016848">
    <property type="entry name" value="RNase_P/MRP_Rpp29-subunit"/>
</dbReference>
<dbReference type="GO" id="GO:0006364">
    <property type="term" value="P:rRNA processing"/>
    <property type="evidence" value="ECO:0007669"/>
    <property type="project" value="TreeGrafter"/>
</dbReference>
<feature type="compositionally biased region" description="Basic and acidic residues" evidence="8">
    <location>
        <begin position="103"/>
        <end position="121"/>
    </location>
</feature>
<dbReference type="PANTHER" id="PTHR13348:SF0">
    <property type="entry name" value="RIBONUCLEASE P PROTEIN SUBUNIT P29"/>
    <property type="match status" value="1"/>
</dbReference>
<keyword evidence="10" id="KW-1185">Reference proteome</keyword>
<evidence type="ECO:0000256" key="4">
    <source>
        <dbReference type="ARBA" id="ARBA00022694"/>
    </source>
</evidence>
<dbReference type="EMBL" id="CACVBS010000050">
    <property type="protein sequence ID" value="CAA7265715.1"/>
    <property type="molecule type" value="Genomic_DNA"/>
</dbReference>
<dbReference type="Proteomes" id="UP000467700">
    <property type="component" value="Unassembled WGS sequence"/>
</dbReference>
<evidence type="ECO:0000256" key="3">
    <source>
        <dbReference type="ARBA" id="ARBA00022490"/>
    </source>
</evidence>
<feature type="region of interest" description="Disordered" evidence="8">
    <location>
        <begin position="103"/>
        <end position="126"/>
    </location>
</feature>
<comment type="caution">
    <text evidence="9">The sequence shown here is derived from an EMBL/GenBank/DDBJ whole genome shotgun (WGS) entry which is preliminary data.</text>
</comment>
<accession>A0A8S0W0T9</accession>
<dbReference type="GO" id="GO:0004519">
    <property type="term" value="F:endonuclease activity"/>
    <property type="evidence" value="ECO:0007669"/>
    <property type="project" value="UniProtKB-KW"/>
</dbReference>
<evidence type="ECO:0000256" key="5">
    <source>
        <dbReference type="ARBA" id="ARBA00022722"/>
    </source>
</evidence>
<evidence type="ECO:0000256" key="8">
    <source>
        <dbReference type="SAM" id="MobiDB-lite"/>
    </source>
</evidence>
<evidence type="ECO:0000256" key="7">
    <source>
        <dbReference type="ARBA" id="ARBA00022801"/>
    </source>
</evidence>
<dbReference type="SUPFAM" id="SSF101744">
    <property type="entry name" value="Rof/RNase P subunit-like"/>
    <property type="match status" value="1"/>
</dbReference>
<dbReference type="GO" id="GO:0033204">
    <property type="term" value="F:ribonuclease P RNA binding"/>
    <property type="evidence" value="ECO:0007669"/>
    <property type="project" value="InterPro"/>
</dbReference>
<dbReference type="GO" id="GO:0000172">
    <property type="term" value="C:ribonuclease MRP complex"/>
    <property type="evidence" value="ECO:0007669"/>
    <property type="project" value="InterPro"/>
</dbReference>
<dbReference type="InterPro" id="IPR023534">
    <property type="entry name" value="Rof/RNase_P-like"/>
</dbReference>
<name>A0A8S0W0T9_CYCAE</name>
<keyword evidence="3" id="KW-0963">Cytoplasm</keyword>
<evidence type="ECO:0000256" key="1">
    <source>
        <dbReference type="ARBA" id="ARBA00004123"/>
    </source>
</evidence>
<keyword evidence="4" id="KW-0819">tRNA processing</keyword>
<dbReference type="GO" id="GO:0016787">
    <property type="term" value="F:hydrolase activity"/>
    <property type="evidence" value="ECO:0007669"/>
    <property type="project" value="UniProtKB-KW"/>
</dbReference>
<keyword evidence="6" id="KW-0255">Endonuclease</keyword>
<evidence type="ECO:0000256" key="6">
    <source>
        <dbReference type="ARBA" id="ARBA00022759"/>
    </source>
</evidence>
<comment type="similarity">
    <text evidence="2">Belongs to the eukaryotic/archaeal RNase P protein component 1 family.</text>
</comment>
<dbReference type="Gene3D" id="2.30.30.210">
    <property type="entry name" value="Ribonuclease P/MRP, subunit p29"/>
    <property type="match status" value="1"/>
</dbReference>
<dbReference type="InterPro" id="IPR023538">
    <property type="entry name" value="RNP1"/>
</dbReference>
<sequence length="326" mass="36968">MTELHALAWTRHIELFELLTQLTVRQGLSSTLLFVTCMDFKKPVKTIDPYAELPFQKGQRLQFTTSAPFTPTYVTSNLSLASDPTEMYNNRVKGRQILLENPAKESKAKKELDRRREIRKKERERKKLGKIGKREAKEKGVWKFDESQAKFHLFLPLHQLWMGYMSELLGLQRQPAQISSTAAAARAMPGSAGMHPKLLKADFHGSIMTVSKSKNPCLVGLSGIVIHETENVFKVVTKDDKLKVLPKQNSIFTFAVPLYSTLPSSHDINTPFIPPPPQNVDSTSSSSIKTVLDAPNIQFELYGNQFRFRAAERAGRKFKHKETIEL</sequence>
<dbReference type="GO" id="GO:0005634">
    <property type="term" value="C:nucleus"/>
    <property type="evidence" value="ECO:0007669"/>
    <property type="project" value="UniProtKB-SubCell"/>
</dbReference>
<keyword evidence="7" id="KW-0378">Hydrolase</keyword>
<dbReference type="Pfam" id="PF01868">
    <property type="entry name" value="RNase_P-MRP_p29"/>
    <property type="match status" value="1"/>
</dbReference>
<dbReference type="OrthoDB" id="124041at2759"/>
<dbReference type="InterPro" id="IPR002730">
    <property type="entry name" value="Rpp29/RNP1"/>
</dbReference>
<dbReference type="SMART" id="SM00538">
    <property type="entry name" value="POP4"/>
    <property type="match status" value="1"/>
</dbReference>
<evidence type="ECO:0000256" key="2">
    <source>
        <dbReference type="ARBA" id="ARBA00006181"/>
    </source>
</evidence>
<evidence type="ECO:0000313" key="9">
    <source>
        <dbReference type="EMBL" id="CAA7265715.1"/>
    </source>
</evidence>
<dbReference type="GO" id="GO:0030677">
    <property type="term" value="C:ribonuclease P complex"/>
    <property type="evidence" value="ECO:0007669"/>
    <property type="project" value="InterPro"/>
</dbReference>
<dbReference type="AlphaFoldDB" id="A0A8S0W0T9"/>
<evidence type="ECO:0000313" key="10">
    <source>
        <dbReference type="Proteomes" id="UP000467700"/>
    </source>
</evidence>
<dbReference type="InterPro" id="IPR036980">
    <property type="entry name" value="RNase_P/MRP_Rpp29_sf"/>
</dbReference>
<gene>
    <name evidence="9" type="ORF">AAE3_LOCUS7935</name>
</gene>
<reference evidence="9 10" key="1">
    <citation type="submission" date="2020-01" db="EMBL/GenBank/DDBJ databases">
        <authorList>
            <person name="Gupta K D."/>
        </authorList>
    </citation>
    <scope>NUCLEOTIDE SEQUENCE [LARGE SCALE GENOMIC DNA]</scope>
</reference>
<protein>
    <submittedName>
        <fullName evidence="9">Uncharacterized protein</fullName>
    </submittedName>
</protein>
<proteinExistence type="inferred from homology"/>